<name>A0ABR1U1F8_9PEZI</name>
<reference evidence="2 3" key="1">
    <citation type="submission" date="2023-01" db="EMBL/GenBank/DDBJ databases">
        <title>Analysis of 21 Apiospora genomes using comparative genomics revels a genus with tremendous synthesis potential of carbohydrate active enzymes and secondary metabolites.</title>
        <authorList>
            <person name="Sorensen T."/>
        </authorList>
    </citation>
    <scope>NUCLEOTIDE SEQUENCE [LARGE SCALE GENOMIC DNA]</scope>
    <source>
        <strain evidence="2 3">CBS 83171</strain>
    </source>
</reference>
<protein>
    <submittedName>
        <fullName evidence="2">Uncharacterized protein</fullName>
    </submittedName>
</protein>
<gene>
    <name evidence="2" type="ORF">PG996_012039</name>
</gene>
<evidence type="ECO:0000256" key="1">
    <source>
        <dbReference type="SAM" id="MobiDB-lite"/>
    </source>
</evidence>
<dbReference type="Proteomes" id="UP001446871">
    <property type="component" value="Unassembled WGS sequence"/>
</dbReference>
<dbReference type="EMBL" id="JAQQWM010000008">
    <property type="protein sequence ID" value="KAK8052738.1"/>
    <property type="molecule type" value="Genomic_DNA"/>
</dbReference>
<accession>A0ABR1U1F8</accession>
<organism evidence="2 3">
    <name type="scientific">Apiospora saccharicola</name>
    <dbReference type="NCBI Taxonomy" id="335842"/>
    <lineage>
        <taxon>Eukaryota</taxon>
        <taxon>Fungi</taxon>
        <taxon>Dikarya</taxon>
        <taxon>Ascomycota</taxon>
        <taxon>Pezizomycotina</taxon>
        <taxon>Sordariomycetes</taxon>
        <taxon>Xylariomycetidae</taxon>
        <taxon>Amphisphaeriales</taxon>
        <taxon>Apiosporaceae</taxon>
        <taxon>Apiospora</taxon>
    </lineage>
</organism>
<keyword evidence="3" id="KW-1185">Reference proteome</keyword>
<evidence type="ECO:0000313" key="3">
    <source>
        <dbReference type="Proteomes" id="UP001446871"/>
    </source>
</evidence>
<sequence>MLHQRGHGALQRERRPPYDWLVGEVVLRSSSARSSRHGCPRAVAFRQKRFKSCVVIVITVVVILSSAHEINDEDGARLQLIELEARLQHVGHIEDAAGDVQADVVVLERKADQAEVFMVEVLDPLRAGGVAVKDQDDVAMRRAVRAVALERLGKFRRLRLGADGQAGEEAAVQQGFGGARLGGREDGDVGRESRRRSTIAATTDVLGG</sequence>
<feature type="compositionally biased region" description="Basic and acidic residues" evidence="1">
    <location>
        <begin position="182"/>
        <end position="192"/>
    </location>
</feature>
<feature type="region of interest" description="Disordered" evidence="1">
    <location>
        <begin position="176"/>
        <end position="196"/>
    </location>
</feature>
<proteinExistence type="predicted"/>
<comment type="caution">
    <text evidence="2">The sequence shown here is derived from an EMBL/GenBank/DDBJ whole genome shotgun (WGS) entry which is preliminary data.</text>
</comment>
<evidence type="ECO:0000313" key="2">
    <source>
        <dbReference type="EMBL" id="KAK8052738.1"/>
    </source>
</evidence>